<dbReference type="RefSeq" id="WP_154407430.1">
    <property type="nucleotide sequence ID" value="NZ_VUNR01000019.1"/>
</dbReference>
<keyword evidence="6" id="KW-1185">Reference proteome</keyword>
<feature type="transmembrane region" description="Helical" evidence="4">
    <location>
        <begin position="264"/>
        <end position="283"/>
    </location>
</feature>
<evidence type="ECO:0000256" key="1">
    <source>
        <dbReference type="ARBA" id="ARBA00022692"/>
    </source>
</evidence>
<dbReference type="Proteomes" id="UP000433181">
    <property type="component" value="Unassembled WGS sequence"/>
</dbReference>
<feature type="transmembrane region" description="Helical" evidence="4">
    <location>
        <begin position="161"/>
        <end position="180"/>
    </location>
</feature>
<dbReference type="AlphaFoldDB" id="A0A6I2UHV5"/>
<protein>
    <recommendedName>
        <fullName evidence="7">Conjugal transfer protein TrbL</fullName>
    </recommendedName>
</protein>
<name>A0A6I2UHV5_9FIRM</name>
<feature type="transmembrane region" description="Helical" evidence="4">
    <location>
        <begin position="92"/>
        <end position="111"/>
    </location>
</feature>
<proteinExistence type="predicted"/>
<evidence type="ECO:0000256" key="4">
    <source>
        <dbReference type="SAM" id="Phobius"/>
    </source>
</evidence>
<dbReference type="Pfam" id="PF04610">
    <property type="entry name" value="TrbL"/>
    <property type="match status" value="1"/>
</dbReference>
<sequence length="525" mass="56155">MSKIKPNLMLLGLAAIAIWYMLDCGTALAASDDSMRLIEQGTGMDTAFDNTLKDLAKGFVLLSRIIGVCMTGAGILMYFIGLEQFPKMAFNWILGIGLAMNFGSVLMAIGVDHMIAASGGGAHTVPPLQVDLKQGADGPTDILSQTFNYIKDQVVLPGSRAVLPIALKLLVILTIIQASYDVAFKLISGDKIKYLISVVVKFCIIVFIEQNWLDGMNLMGALSHGFEALGYAMSNAGLDLSPDSIVNNGMIIFNMFWPTENDSIGIAGAKLVITILTVGLLLVTAVDMFMARMEFYLMAMMVMPLLPFMITSKFSFLSDKAIGLMLNLAIKVCTIACMTGIMVPFFNAYIKDLQQAEGVGDSLVIMLQVFLASLLMYLLTKNISNIVSGLLSGQPSLGGSMMTAQLKNTAKSAVDAGASVATGGASFAGRAGAAYRNNAKFGKGMLRDIGLSYMNEMGAIGGLKNAKYSGAQSVTAARQGKTVTMFLDEQRKQAAQAVERVEELEKKVDTMANPTNKPNTPKSES</sequence>
<organism evidence="5 6">
    <name type="scientific">Anaerovibrio slackiae</name>
    <dbReference type="NCBI Taxonomy" id="2652309"/>
    <lineage>
        <taxon>Bacteria</taxon>
        <taxon>Bacillati</taxon>
        <taxon>Bacillota</taxon>
        <taxon>Negativicutes</taxon>
        <taxon>Selenomonadales</taxon>
        <taxon>Selenomonadaceae</taxon>
        <taxon>Anaerovibrio</taxon>
    </lineage>
</organism>
<evidence type="ECO:0000313" key="6">
    <source>
        <dbReference type="Proteomes" id="UP000433181"/>
    </source>
</evidence>
<dbReference type="GeneID" id="96779197"/>
<keyword evidence="3 4" id="KW-0472">Membrane</keyword>
<keyword evidence="2 4" id="KW-1133">Transmembrane helix</keyword>
<feature type="transmembrane region" description="Helical" evidence="4">
    <location>
        <begin position="59"/>
        <end position="80"/>
    </location>
</feature>
<dbReference type="EMBL" id="VUNR01000019">
    <property type="protein sequence ID" value="MSU09259.1"/>
    <property type="molecule type" value="Genomic_DNA"/>
</dbReference>
<comment type="caution">
    <text evidence="5">The sequence shown here is derived from an EMBL/GenBank/DDBJ whole genome shotgun (WGS) entry which is preliminary data.</text>
</comment>
<keyword evidence="1 4" id="KW-0812">Transmembrane</keyword>
<evidence type="ECO:0000256" key="2">
    <source>
        <dbReference type="ARBA" id="ARBA00022989"/>
    </source>
</evidence>
<evidence type="ECO:0008006" key="7">
    <source>
        <dbReference type="Google" id="ProtNLM"/>
    </source>
</evidence>
<gene>
    <name evidence="5" type="ORF">FYJ84_09705</name>
</gene>
<evidence type="ECO:0000313" key="5">
    <source>
        <dbReference type="EMBL" id="MSU09259.1"/>
    </source>
</evidence>
<accession>A0A6I2UHV5</accession>
<evidence type="ECO:0000256" key="3">
    <source>
        <dbReference type="ARBA" id="ARBA00023136"/>
    </source>
</evidence>
<reference evidence="5 6" key="1">
    <citation type="submission" date="2019-08" db="EMBL/GenBank/DDBJ databases">
        <title>In-depth cultivation of the pig gut microbiome towards novel bacterial diversity and tailored functional studies.</title>
        <authorList>
            <person name="Wylensek D."/>
            <person name="Hitch T.C.A."/>
            <person name="Clavel T."/>
        </authorList>
    </citation>
    <scope>NUCLEOTIDE SEQUENCE [LARGE SCALE GENOMIC DNA]</scope>
    <source>
        <strain evidence="5 6">WCA-693-APC-5D-A</strain>
    </source>
</reference>
<dbReference type="InterPro" id="IPR007688">
    <property type="entry name" value="Conjugal_tfr_TrbL/VirB6"/>
</dbReference>
<feature type="transmembrane region" description="Helical" evidence="4">
    <location>
        <begin position="328"/>
        <end position="350"/>
    </location>
</feature>
<feature type="transmembrane region" description="Helical" evidence="4">
    <location>
        <begin position="362"/>
        <end position="379"/>
    </location>
</feature>
<dbReference type="GO" id="GO:0030255">
    <property type="term" value="P:protein secretion by the type IV secretion system"/>
    <property type="evidence" value="ECO:0007669"/>
    <property type="project" value="InterPro"/>
</dbReference>
<feature type="transmembrane region" description="Helical" evidence="4">
    <location>
        <begin position="295"/>
        <end position="316"/>
    </location>
</feature>